<keyword evidence="2" id="KW-0734">Signal transduction inhibitor</keyword>
<feature type="non-terminal residue" evidence="4">
    <location>
        <position position="267"/>
    </location>
</feature>
<feature type="compositionally biased region" description="Low complexity" evidence="3">
    <location>
        <begin position="10"/>
        <end position="21"/>
    </location>
</feature>
<protein>
    <submittedName>
        <fullName evidence="4">Uncharacterized protein</fullName>
    </submittedName>
</protein>
<gene>
    <name evidence="4" type="ORF">X975_26155</name>
</gene>
<dbReference type="Proteomes" id="UP000054359">
    <property type="component" value="Unassembled WGS sequence"/>
</dbReference>
<dbReference type="OrthoDB" id="9876293at2759"/>
<dbReference type="EMBL" id="KK118076">
    <property type="protein sequence ID" value="KFM72190.1"/>
    <property type="molecule type" value="Genomic_DNA"/>
</dbReference>
<dbReference type="PANTHER" id="PTHR21029">
    <property type="entry name" value="R-SEVEN BINDING PROTEIN (R7BP) HOMOLOG"/>
    <property type="match status" value="1"/>
</dbReference>
<dbReference type="AlphaFoldDB" id="A0A087U4A1"/>
<sequence length="267" mass="30914">MASSNSNEAQQDQSVPVVQQPKLKKASRKENRSSEENSWCHSVIFCGKRRHKRTVSELAEISKSVEAQNSECAKNIEELNNYLAVFRDHLMHVAKPQDCPEIRDRIKETRRKCLELCISTSDILMPQVRSDVADGIPVDNQQLVNLVCCTQLFHRELRKCYSLVVSNPMDMTTYYEKKPRTSGVSVLDKLILFKMGPRDYHKEELQSIVRDTEKTTNVLHEMKEFMPCESNDKMLIDENVQRWNKRTKKGSYKFAEGWICYCGSNLS</sequence>
<evidence type="ECO:0000256" key="3">
    <source>
        <dbReference type="SAM" id="MobiDB-lite"/>
    </source>
</evidence>
<organism evidence="4 5">
    <name type="scientific">Stegodyphus mimosarum</name>
    <name type="common">African social velvet spider</name>
    <dbReference type="NCBI Taxonomy" id="407821"/>
    <lineage>
        <taxon>Eukaryota</taxon>
        <taxon>Metazoa</taxon>
        <taxon>Ecdysozoa</taxon>
        <taxon>Arthropoda</taxon>
        <taxon>Chelicerata</taxon>
        <taxon>Arachnida</taxon>
        <taxon>Araneae</taxon>
        <taxon>Araneomorphae</taxon>
        <taxon>Entelegynae</taxon>
        <taxon>Eresoidea</taxon>
        <taxon>Eresidae</taxon>
        <taxon>Stegodyphus</taxon>
    </lineage>
</organism>
<name>A0A087U4A1_STEMI</name>
<dbReference type="STRING" id="407821.A0A087U4A1"/>
<accession>A0A087U4A1</accession>
<proteinExistence type="inferred from homology"/>
<dbReference type="GO" id="GO:0009968">
    <property type="term" value="P:negative regulation of signal transduction"/>
    <property type="evidence" value="ECO:0007669"/>
    <property type="project" value="UniProtKB-KW"/>
</dbReference>
<evidence type="ECO:0000256" key="2">
    <source>
        <dbReference type="ARBA" id="ARBA00022700"/>
    </source>
</evidence>
<reference evidence="4 5" key="1">
    <citation type="submission" date="2013-11" db="EMBL/GenBank/DDBJ databases">
        <title>Genome sequencing of Stegodyphus mimosarum.</title>
        <authorList>
            <person name="Bechsgaard J."/>
        </authorList>
    </citation>
    <scope>NUCLEOTIDE SEQUENCE [LARGE SCALE GENOMIC DNA]</scope>
</reference>
<dbReference type="InterPro" id="IPR026512">
    <property type="entry name" value="RGS7BP/RGS9BP"/>
</dbReference>
<keyword evidence="5" id="KW-1185">Reference proteome</keyword>
<comment type="similarity">
    <text evidence="1">Belongs to the RGS7BP/RGS9BP family.</text>
</comment>
<evidence type="ECO:0000256" key="1">
    <source>
        <dbReference type="ARBA" id="ARBA00007457"/>
    </source>
</evidence>
<evidence type="ECO:0000313" key="4">
    <source>
        <dbReference type="EMBL" id="KFM72190.1"/>
    </source>
</evidence>
<feature type="region of interest" description="Disordered" evidence="3">
    <location>
        <begin position="1"/>
        <end position="31"/>
    </location>
</feature>
<evidence type="ECO:0000313" key="5">
    <source>
        <dbReference type="Proteomes" id="UP000054359"/>
    </source>
</evidence>
<dbReference type="OMA" id="FQQEELC"/>